<dbReference type="InterPro" id="IPR036188">
    <property type="entry name" value="FAD/NAD-bd_sf"/>
</dbReference>
<sequence>MTMNSSPHFGRISPHIYFAQGYSGHGVALTGLAGRIVAEAILGNDERLQIFEGLKVPSVYGGKWVKI</sequence>
<dbReference type="KEGG" id="rpne:NCTC8284_03970"/>
<dbReference type="EMBL" id="LR134405">
    <property type="protein sequence ID" value="VEH68730.1"/>
    <property type="molecule type" value="Genomic_DNA"/>
</dbReference>
<gene>
    <name evidence="1" type="primary">ordL_4</name>
    <name evidence="1" type="ORF">NCTC8284_03970</name>
</gene>
<evidence type="ECO:0000313" key="2">
    <source>
        <dbReference type="Proteomes" id="UP000278733"/>
    </source>
</evidence>
<dbReference type="EC" id="1.-.-.-" evidence="1"/>
<organism evidence="1 2">
    <name type="scientific">Rodentibacter pneumotropicus</name>
    <dbReference type="NCBI Taxonomy" id="758"/>
    <lineage>
        <taxon>Bacteria</taxon>
        <taxon>Pseudomonadati</taxon>
        <taxon>Pseudomonadota</taxon>
        <taxon>Gammaproteobacteria</taxon>
        <taxon>Pasteurellales</taxon>
        <taxon>Pasteurellaceae</taxon>
        <taxon>Rodentibacter</taxon>
    </lineage>
</organism>
<dbReference type="Gene3D" id="3.50.50.60">
    <property type="entry name" value="FAD/NAD(P)-binding domain"/>
    <property type="match status" value="1"/>
</dbReference>
<protein>
    <submittedName>
        <fullName evidence="1">Oxidoreductase OrdL</fullName>
        <ecNumber evidence="1">1.-.-.-</ecNumber>
        <ecNumber evidence="1">1.4.3.-</ecNumber>
    </submittedName>
</protein>
<keyword evidence="1" id="KW-0560">Oxidoreductase</keyword>
<proteinExistence type="predicted"/>
<accession>A0A448MU91</accession>
<dbReference type="EC" id="1.4.3.-" evidence="1"/>
<dbReference type="Proteomes" id="UP000278733">
    <property type="component" value="Chromosome"/>
</dbReference>
<dbReference type="AlphaFoldDB" id="A0A448MU91"/>
<evidence type="ECO:0000313" key="1">
    <source>
        <dbReference type="EMBL" id="VEH68730.1"/>
    </source>
</evidence>
<reference evidence="1 2" key="1">
    <citation type="submission" date="2018-12" db="EMBL/GenBank/DDBJ databases">
        <authorList>
            <consortium name="Pathogen Informatics"/>
        </authorList>
    </citation>
    <scope>NUCLEOTIDE SEQUENCE [LARGE SCALE GENOMIC DNA]</scope>
    <source>
        <strain evidence="1 2">NCTC8284</strain>
    </source>
</reference>
<name>A0A448MU91_9PAST</name>
<dbReference type="GO" id="GO:0016491">
    <property type="term" value="F:oxidoreductase activity"/>
    <property type="evidence" value="ECO:0007669"/>
    <property type="project" value="UniProtKB-KW"/>
</dbReference>